<keyword evidence="1" id="KW-1133">Transmembrane helix</keyword>
<organism evidence="3 4">
    <name type="scientific">Mytilus galloprovincialis</name>
    <name type="common">Mediterranean mussel</name>
    <dbReference type="NCBI Taxonomy" id="29158"/>
    <lineage>
        <taxon>Eukaryota</taxon>
        <taxon>Metazoa</taxon>
        <taxon>Spiralia</taxon>
        <taxon>Lophotrochozoa</taxon>
        <taxon>Mollusca</taxon>
        <taxon>Bivalvia</taxon>
        <taxon>Autobranchia</taxon>
        <taxon>Pteriomorphia</taxon>
        <taxon>Mytilida</taxon>
        <taxon>Mytiloidea</taxon>
        <taxon>Mytilidae</taxon>
        <taxon>Mytilinae</taxon>
        <taxon>Mytilus</taxon>
    </lineage>
</organism>
<dbReference type="SUPFAM" id="SSF46785">
    <property type="entry name" value="Winged helix' DNA-binding domain"/>
    <property type="match status" value="1"/>
</dbReference>
<evidence type="ECO:0000259" key="2">
    <source>
        <dbReference type="PROSITE" id="PS50186"/>
    </source>
</evidence>
<evidence type="ECO:0000313" key="3">
    <source>
        <dbReference type="EMBL" id="VDI83608.1"/>
    </source>
</evidence>
<dbReference type="PANTHER" id="PTHR22829:SF5">
    <property type="entry name" value="INTEGRAL MEMBRANE PROTEIN GPR155"/>
    <property type="match status" value="1"/>
</dbReference>
<reference evidence="3" key="1">
    <citation type="submission" date="2018-11" db="EMBL/GenBank/DDBJ databases">
        <authorList>
            <person name="Alioto T."/>
            <person name="Alioto T."/>
        </authorList>
    </citation>
    <scope>NUCLEOTIDE SEQUENCE</scope>
</reference>
<gene>
    <name evidence="3" type="ORF">MGAL_10B027864</name>
</gene>
<feature type="transmembrane region" description="Helical" evidence="1">
    <location>
        <begin position="26"/>
        <end position="51"/>
    </location>
</feature>
<dbReference type="InterPro" id="IPR048300">
    <property type="entry name" value="TACO1_YebC-like_2nd/3rd_dom"/>
</dbReference>
<feature type="domain" description="DEP" evidence="2">
    <location>
        <begin position="381"/>
        <end position="463"/>
    </location>
</feature>
<protein>
    <recommendedName>
        <fullName evidence="2">DEP domain-containing protein</fullName>
    </recommendedName>
</protein>
<comment type="caution">
    <text evidence="3">The sequence shown here is derived from an EMBL/GenBank/DDBJ whole genome shotgun (WGS) entry which is preliminary data.</text>
</comment>
<dbReference type="Proteomes" id="UP000596742">
    <property type="component" value="Unassembled WGS sequence"/>
</dbReference>
<dbReference type="PANTHER" id="PTHR22829">
    <property type="entry name" value="DEP DOMAIN PROTEIN"/>
    <property type="match status" value="1"/>
</dbReference>
<feature type="transmembrane region" description="Helical" evidence="1">
    <location>
        <begin position="320"/>
        <end position="338"/>
    </location>
</feature>
<dbReference type="InterPro" id="IPR051832">
    <property type="entry name" value="mTOR-Rac_regulators"/>
</dbReference>
<feature type="transmembrane region" description="Helical" evidence="1">
    <location>
        <begin position="104"/>
        <end position="123"/>
    </location>
</feature>
<dbReference type="InterPro" id="IPR029072">
    <property type="entry name" value="YebC-like"/>
</dbReference>
<evidence type="ECO:0000313" key="4">
    <source>
        <dbReference type="Proteomes" id="UP000596742"/>
    </source>
</evidence>
<dbReference type="InterPro" id="IPR036390">
    <property type="entry name" value="WH_DNA-bd_sf"/>
</dbReference>
<feature type="transmembrane region" description="Helical" evidence="1">
    <location>
        <begin position="277"/>
        <end position="300"/>
    </location>
</feature>
<dbReference type="GO" id="GO:0030514">
    <property type="term" value="P:negative regulation of BMP signaling pathway"/>
    <property type="evidence" value="ECO:0007669"/>
    <property type="project" value="TreeGrafter"/>
</dbReference>
<sequence length="578" mass="65918">VFSCLGLITYEGTHNQPITWVHLVQFTLILVGVLSTRCWTAVISLCLYFLHCKSLCFVLRIRWWLILAGFGIPMFCTGLLIMLAGHHMHAEIDPSFHYGADQTILSLIILTVCSAINIVCLILKQRNSSAYSKLREHKNGDILNSKRKKNDGMKDDSRCRLLGRRDSNEEDYRSINDCNNCDNSCEGVGRTSIEDIVPFPKETESLISDTSSTTSDSLTETYEVEQCVYGTCGIEQRRRCAGLLRKYNTSVVAIPDEDSVGSNRSRKVRDDFQSNRFMLMLVLCQVSMFMGLFLCTWRLFNKVTTGTYVEVEFLDGVMNYGQGFIIFAIFGFDTRLIFLPCIKRWRKLVYGVEIVTLPDSSELDEETMHLCEQFKKYHKNNCSKAIVKDLKYRLKEYKQVFTGTDMCDWLLEVGLAHDRGEAIEYGRTLVTGHIMQVYADINITISSQATIDKQGTATRSFERKGFVDVELGEGDSRNHDDHIELAIEAEADDVSMETNEEGIDILQFECNYLVVNQVRKYLQSKGLNIVYAESVFIPIQTSVVQMNTDNMEKLYKLIDKVKEVEGVEEVFFNAEPES</sequence>
<feature type="non-terminal residue" evidence="3">
    <location>
        <position position="1"/>
    </location>
</feature>
<dbReference type="InterPro" id="IPR026564">
    <property type="entry name" value="Transcrip_reg_TACO1-like_dom3"/>
</dbReference>
<dbReference type="InterPro" id="IPR000591">
    <property type="entry name" value="DEP_dom"/>
</dbReference>
<dbReference type="OrthoDB" id="2133778at2759"/>
<proteinExistence type="predicted"/>
<accession>A0A8B6HRJ3</accession>
<keyword evidence="4" id="KW-1185">Reference proteome</keyword>
<name>A0A8B6HRJ3_MYTGA</name>
<keyword evidence="1" id="KW-0812">Transmembrane</keyword>
<dbReference type="Pfam" id="PF00610">
    <property type="entry name" value="DEP"/>
    <property type="match status" value="1"/>
</dbReference>
<evidence type="ECO:0000256" key="1">
    <source>
        <dbReference type="SAM" id="Phobius"/>
    </source>
</evidence>
<dbReference type="AlphaFoldDB" id="A0A8B6HRJ3"/>
<dbReference type="Pfam" id="PF01709">
    <property type="entry name" value="Transcrip_reg"/>
    <property type="match status" value="1"/>
</dbReference>
<dbReference type="GO" id="GO:0035556">
    <property type="term" value="P:intracellular signal transduction"/>
    <property type="evidence" value="ECO:0007669"/>
    <property type="project" value="InterPro"/>
</dbReference>
<dbReference type="EMBL" id="UYJE01010489">
    <property type="protein sequence ID" value="VDI83608.1"/>
    <property type="molecule type" value="Genomic_DNA"/>
</dbReference>
<feature type="transmembrane region" description="Helical" evidence="1">
    <location>
        <begin position="63"/>
        <end position="84"/>
    </location>
</feature>
<dbReference type="Gene3D" id="1.10.10.10">
    <property type="entry name" value="Winged helix-like DNA-binding domain superfamily/Winged helix DNA-binding domain"/>
    <property type="match status" value="1"/>
</dbReference>
<dbReference type="PROSITE" id="PS50186">
    <property type="entry name" value="DEP"/>
    <property type="match status" value="1"/>
</dbReference>
<keyword evidence="1" id="KW-0472">Membrane</keyword>
<dbReference type="InterPro" id="IPR036388">
    <property type="entry name" value="WH-like_DNA-bd_sf"/>
</dbReference>
<dbReference type="Gene3D" id="3.30.70.980">
    <property type="match status" value="2"/>
</dbReference>
<dbReference type="SUPFAM" id="SSF75625">
    <property type="entry name" value="YebC-like"/>
    <property type="match status" value="1"/>
</dbReference>